<dbReference type="GO" id="GO:0071013">
    <property type="term" value="C:catalytic step 2 spliceosome"/>
    <property type="evidence" value="ECO:0007669"/>
    <property type="project" value="TreeGrafter"/>
</dbReference>
<evidence type="ECO:0000256" key="2">
    <source>
        <dbReference type="ARBA" id="ARBA00009265"/>
    </source>
</evidence>
<evidence type="ECO:0000313" key="5">
    <source>
        <dbReference type="Proteomes" id="UP000271098"/>
    </source>
</evidence>
<reference evidence="4 5" key="1">
    <citation type="submission" date="2018-11" db="EMBL/GenBank/DDBJ databases">
        <authorList>
            <consortium name="Pathogen Informatics"/>
        </authorList>
    </citation>
    <scope>NUCLEOTIDE SEQUENCE [LARGE SCALE GENOMIC DNA]</scope>
</reference>
<evidence type="ECO:0000313" key="4">
    <source>
        <dbReference type="EMBL" id="VDK61234.1"/>
    </source>
</evidence>
<keyword evidence="5" id="KW-1185">Reference proteome</keyword>
<sequence length="150" mass="17691">MAKCEAVQGGTSFIESLPEVKNRSYNRELGKDRHNIELWLKFVAHQDEMFLSLEGGDNSKKTRAERLTSRQLFERKMSILDKAISLNYSCVRLKIERLKIGMHLWDEDKWNVELREVEFKHVNDPEMWQGVLDVLESDTRRFNFVAQVCD</sequence>
<evidence type="ECO:0000256" key="3">
    <source>
        <dbReference type="ARBA" id="ARBA00023242"/>
    </source>
</evidence>
<accession>A0A3P6T2D1</accession>
<evidence type="ECO:0000256" key="1">
    <source>
        <dbReference type="ARBA" id="ARBA00004123"/>
    </source>
</evidence>
<dbReference type="AlphaFoldDB" id="A0A3P6T2D1"/>
<dbReference type="InterPro" id="IPR013633">
    <property type="entry name" value="NRDE-2"/>
</dbReference>
<dbReference type="Proteomes" id="UP000271098">
    <property type="component" value="Unassembled WGS sequence"/>
</dbReference>
<gene>
    <name evidence="4" type="ORF">GPUH_LOCUS8202</name>
</gene>
<dbReference type="PANTHER" id="PTHR13471">
    <property type="entry name" value="TETRATRICOPEPTIDE-LIKE HELICAL"/>
    <property type="match status" value="1"/>
</dbReference>
<comment type="subcellular location">
    <subcellularLocation>
        <location evidence="1">Nucleus</location>
    </subcellularLocation>
</comment>
<comment type="similarity">
    <text evidence="2">Belongs to the NRDE2 family.</text>
</comment>
<dbReference type="PANTHER" id="PTHR13471:SF0">
    <property type="entry name" value="NUCLEAR EXOSOME REGULATOR NRDE2"/>
    <property type="match status" value="1"/>
</dbReference>
<protein>
    <submittedName>
        <fullName evidence="4">Uncharacterized protein</fullName>
    </submittedName>
</protein>
<dbReference type="GO" id="GO:0031048">
    <property type="term" value="P:regulatory ncRNA-mediated heterochromatin formation"/>
    <property type="evidence" value="ECO:0007669"/>
    <property type="project" value="TreeGrafter"/>
</dbReference>
<keyword evidence="3" id="KW-0539">Nucleus</keyword>
<dbReference type="OrthoDB" id="5804141at2759"/>
<organism evidence="4 5">
    <name type="scientific">Gongylonema pulchrum</name>
    <dbReference type="NCBI Taxonomy" id="637853"/>
    <lineage>
        <taxon>Eukaryota</taxon>
        <taxon>Metazoa</taxon>
        <taxon>Ecdysozoa</taxon>
        <taxon>Nematoda</taxon>
        <taxon>Chromadorea</taxon>
        <taxon>Rhabditida</taxon>
        <taxon>Spirurina</taxon>
        <taxon>Spiruromorpha</taxon>
        <taxon>Spiruroidea</taxon>
        <taxon>Gongylonematidae</taxon>
        <taxon>Gongylonema</taxon>
    </lineage>
</organism>
<dbReference type="Pfam" id="PF08424">
    <property type="entry name" value="NRDE-2"/>
    <property type="match status" value="1"/>
</dbReference>
<dbReference type="EMBL" id="UYRT01023239">
    <property type="protein sequence ID" value="VDK61234.1"/>
    <property type="molecule type" value="Genomic_DNA"/>
</dbReference>
<name>A0A3P6T2D1_9BILA</name>
<proteinExistence type="inferred from homology"/>
<dbReference type="GO" id="GO:1902369">
    <property type="term" value="P:negative regulation of RNA catabolic process"/>
    <property type="evidence" value="ECO:0007669"/>
    <property type="project" value="TreeGrafter"/>
</dbReference>